<feature type="region of interest" description="Disordered" evidence="1">
    <location>
        <begin position="214"/>
        <end position="263"/>
    </location>
</feature>
<evidence type="ECO:0000256" key="1">
    <source>
        <dbReference type="SAM" id="MobiDB-lite"/>
    </source>
</evidence>
<evidence type="ECO:0000313" key="2">
    <source>
        <dbReference type="EMBL" id="MDG5976427.1"/>
    </source>
</evidence>
<feature type="region of interest" description="Disordered" evidence="1">
    <location>
        <begin position="641"/>
        <end position="677"/>
    </location>
</feature>
<dbReference type="Pfam" id="PF07793">
    <property type="entry name" value="DUF1631"/>
    <property type="match status" value="1"/>
</dbReference>
<dbReference type="RefSeq" id="WP_068166342.1">
    <property type="nucleotide sequence ID" value="NZ_AOGK01000012.1"/>
</dbReference>
<dbReference type="AlphaFoldDB" id="A0A9X4S8G5"/>
<organism evidence="2 3">
    <name type="scientific">Hydrogenophaga taeniospiralis CCUG 15921</name>
    <dbReference type="NCBI Taxonomy" id="1281780"/>
    <lineage>
        <taxon>Bacteria</taxon>
        <taxon>Pseudomonadati</taxon>
        <taxon>Pseudomonadota</taxon>
        <taxon>Betaproteobacteria</taxon>
        <taxon>Burkholderiales</taxon>
        <taxon>Comamonadaceae</taxon>
        <taxon>Hydrogenophaga</taxon>
    </lineage>
</organism>
<dbReference type="Proteomes" id="UP001152876">
    <property type="component" value="Unassembled WGS sequence"/>
</dbReference>
<keyword evidence="3" id="KW-1185">Reference proteome</keyword>
<gene>
    <name evidence="2" type="ORF">H010_14266</name>
</gene>
<proteinExistence type="predicted"/>
<dbReference type="EMBL" id="AOGK01000012">
    <property type="protein sequence ID" value="MDG5976427.1"/>
    <property type="molecule type" value="Genomic_DNA"/>
</dbReference>
<protein>
    <recommendedName>
        <fullName evidence="4">DUF1631 domain-containing protein</fullName>
    </recommendedName>
</protein>
<evidence type="ECO:0008006" key="4">
    <source>
        <dbReference type="Google" id="ProtNLM"/>
    </source>
</evidence>
<sequence>MKVHSPLLQQCFAEVLAEAPKLVGRCVDAAVVGLQEAEKKGREVAQRDRLATAWWHLQQLKPLWVRTYPELLRKALQGEDFDASFSRPMPLSESTYLSLVEDEAVTESMESTRLVQSVQPLVEQELSVLDALVSSLIGLDQIRAEMNPLRPEIFVRVLREMFSANEDDVDIRTLWLRHCGRPLGGELKTLYGRLVQMLQRAQVREVGYRVRLTAQSPSGAGRSGGSTAPGALRGADGRSLPDTGFDSLPGDDAGSGLPSMPQLGRIRPRFETQLYQDFFQREDSRYEQPLEPAYYRQVNREIAAMEQAAASDRIDESRVLENRTQYLTQYRDLPVVDRPAREVDISTQLSQRDWGDYATAHQRSRVLMELKQKARRVAQAVGLDVVRTLVNQVAQDPQLLAPVREAVVALEPALLRMAMANPRFFREDVHPARRLIESVAQRSFKYNDEFASEFESFFLPVQQAFNELNASKTEDPDVFANALAGLQHRWDEQDQEALKQQDDSLQQIRHAEARQALADQVAWDLSQRPDVDHAPGVILDFLYGPWSLVIASAQLSAQDGQTDPGGYRKVVSNLLWSVRKEVTLKRPAQLFQIIPGLLNTLHSGLDMLGKTREETKPFFDALMRLHEPALSLRRARIRGDASASAPAPLEISTSSMSMELDETLPATPEQRKPRQNAQPWLGRHEIEAAGFADTVPTDFAELHELEPTQAGATDDAGSSQPDHEDDQEINAAAVLAGLREGDWVDLYSRREWLRAQLIWASSRGTLFMFVSRGGCPHSMTKRSCERLISGRLLRPIDSRGVVHKAIKNLAEQQARSEEPVSA</sequence>
<dbReference type="InterPro" id="IPR012434">
    <property type="entry name" value="DUF1631"/>
</dbReference>
<accession>A0A9X4S8G5</accession>
<dbReference type="OrthoDB" id="6188167at2"/>
<evidence type="ECO:0000313" key="3">
    <source>
        <dbReference type="Proteomes" id="UP001152876"/>
    </source>
</evidence>
<reference evidence="2" key="1">
    <citation type="submission" date="2013-01" db="EMBL/GenBank/DDBJ databases">
        <title>Genome draft of Hydrogenophaga taeniospiralis 2K1.</title>
        <authorList>
            <person name="Gomila M."/>
            <person name="Lalucat J."/>
        </authorList>
    </citation>
    <scope>NUCLEOTIDE SEQUENCE</scope>
    <source>
        <strain evidence="2">CCUG 15921</strain>
    </source>
</reference>
<comment type="caution">
    <text evidence="2">The sequence shown here is derived from an EMBL/GenBank/DDBJ whole genome shotgun (WGS) entry which is preliminary data.</text>
</comment>
<name>A0A9X4S8G5_9BURK</name>